<proteinExistence type="predicted"/>
<gene>
    <name evidence="2" type="ORF">SOCE836_008190</name>
</gene>
<dbReference type="EMBL" id="CP012672">
    <property type="protein sequence ID" value="AUX28738.1"/>
    <property type="molecule type" value="Genomic_DNA"/>
</dbReference>
<feature type="domain" description="DUF6968" evidence="1">
    <location>
        <begin position="133"/>
        <end position="202"/>
    </location>
</feature>
<name>A0A4P2QGU3_SORCE</name>
<accession>A0A4P2QGU3</accession>
<protein>
    <recommendedName>
        <fullName evidence="1">DUF6968 domain-containing protein</fullName>
    </recommendedName>
</protein>
<dbReference type="Pfam" id="PF22302">
    <property type="entry name" value="DUF6968"/>
    <property type="match status" value="2"/>
</dbReference>
<evidence type="ECO:0000259" key="1">
    <source>
        <dbReference type="Pfam" id="PF22302"/>
    </source>
</evidence>
<organism evidence="2 3">
    <name type="scientific">Sorangium cellulosum</name>
    <name type="common">Polyangium cellulosum</name>
    <dbReference type="NCBI Taxonomy" id="56"/>
    <lineage>
        <taxon>Bacteria</taxon>
        <taxon>Pseudomonadati</taxon>
        <taxon>Myxococcota</taxon>
        <taxon>Polyangia</taxon>
        <taxon>Polyangiales</taxon>
        <taxon>Polyangiaceae</taxon>
        <taxon>Sorangium</taxon>
    </lineage>
</organism>
<evidence type="ECO:0000313" key="2">
    <source>
        <dbReference type="EMBL" id="AUX28738.1"/>
    </source>
</evidence>
<dbReference type="Proteomes" id="UP000295497">
    <property type="component" value="Chromosome"/>
</dbReference>
<dbReference type="AlphaFoldDB" id="A0A4P2QGU3"/>
<feature type="domain" description="DUF6968" evidence="1">
    <location>
        <begin position="14"/>
        <end position="84"/>
    </location>
</feature>
<reference evidence="2 3" key="1">
    <citation type="submission" date="2015-09" db="EMBL/GenBank/DDBJ databases">
        <title>Sorangium comparison.</title>
        <authorList>
            <person name="Zaburannyi N."/>
            <person name="Bunk B."/>
            <person name="Overmann J."/>
            <person name="Mueller R."/>
        </authorList>
    </citation>
    <scope>NUCLEOTIDE SEQUENCE [LARGE SCALE GENOMIC DNA]</scope>
    <source>
        <strain evidence="2 3">So ce836</strain>
    </source>
</reference>
<dbReference type="RefSeq" id="WP_129573027.1">
    <property type="nucleotide sequence ID" value="NZ_CP012672.1"/>
</dbReference>
<sequence>MNKILGERKLVFKPSDRSPPRTVVARFGHPEPGSNGIWCVDVEVEETGKDGTANRAHGMDQAQAILHAFLLLDAQIEAMAEGGSIELSESNAPVERASPEEPETWRFAPRIASEYDSSLGSEMMLAKVDVLGERELTLTGKDGTEESVIVRLGHPYMSRGYWRAPCEIIGPKGAVQRRFGTGEDSIQALTHLLYLIPILLDSLAEGGDFHTREGAAGHWFPRIPIEEQPDTASK</sequence>
<evidence type="ECO:0000313" key="3">
    <source>
        <dbReference type="Proteomes" id="UP000295497"/>
    </source>
</evidence>
<dbReference type="InterPro" id="IPR054241">
    <property type="entry name" value="DUF6968"/>
</dbReference>